<sequence>MSLSRHPNVLRIRGGWVEDHKLYIALRLMDTGSACRCRVKSPPRAYSVSYLHVNGFIPRYNKAANLLIDDDGTGFLATWVSPPHCRMRTTRTQSQSPRVARACHCVRSRRRGRTQRTRIGMRRSFVGTPCWMASELSGKHHQRGHPVVRHHTQQGASCARGRLSRQLLLQCSKRVNKQRNKEALEALEDESLPARFAGDDPSPKRTPTCAPPSTPAAQCGTLSLLAKIKSSAGQVGAGAHTRIAICASFIGTMLQRTKTLTVNGAAP</sequence>
<comment type="caution">
    <text evidence="1">The sequence shown here is derived from an EMBL/GenBank/DDBJ whole genome shotgun (WGS) entry which is preliminary data.</text>
</comment>
<protein>
    <submittedName>
        <fullName evidence="1">Uncharacterized protein</fullName>
    </submittedName>
</protein>
<dbReference type="Proteomes" id="UP000814033">
    <property type="component" value="Unassembled WGS sequence"/>
</dbReference>
<name>A0ACB8RUC6_9AGAM</name>
<evidence type="ECO:0000313" key="1">
    <source>
        <dbReference type="EMBL" id="KAI0047457.1"/>
    </source>
</evidence>
<dbReference type="EMBL" id="MU275904">
    <property type="protein sequence ID" value="KAI0047457.1"/>
    <property type="molecule type" value="Genomic_DNA"/>
</dbReference>
<proteinExistence type="predicted"/>
<keyword evidence="2" id="KW-1185">Reference proteome</keyword>
<organism evidence="1 2">
    <name type="scientific">Auriscalpium vulgare</name>
    <dbReference type="NCBI Taxonomy" id="40419"/>
    <lineage>
        <taxon>Eukaryota</taxon>
        <taxon>Fungi</taxon>
        <taxon>Dikarya</taxon>
        <taxon>Basidiomycota</taxon>
        <taxon>Agaricomycotina</taxon>
        <taxon>Agaricomycetes</taxon>
        <taxon>Russulales</taxon>
        <taxon>Auriscalpiaceae</taxon>
        <taxon>Auriscalpium</taxon>
    </lineage>
</organism>
<gene>
    <name evidence="1" type="ORF">FA95DRAFT_1606052</name>
</gene>
<reference evidence="1" key="1">
    <citation type="submission" date="2021-02" db="EMBL/GenBank/DDBJ databases">
        <authorList>
            <consortium name="DOE Joint Genome Institute"/>
            <person name="Ahrendt S."/>
            <person name="Looney B.P."/>
            <person name="Miyauchi S."/>
            <person name="Morin E."/>
            <person name="Drula E."/>
            <person name="Courty P.E."/>
            <person name="Chicoki N."/>
            <person name="Fauchery L."/>
            <person name="Kohler A."/>
            <person name="Kuo A."/>
            <person name="Labutti K."/>
            <person name="Pangilinan J."/>
            <person name="Lipzen A."/>
            <person name="Riley R."/>
            <person name="Andreopoulos W."/>
            <person name="He G."/>
            <person name="Johnson J."/>
            <person name="Barry K.W."/>
            <person name="Grigoriev I.V."/>
            <person name="Nagy L."/>
            <person name="Hibbett D."/>
            <person name="Henrissat B."/>
            <person name="Matheny P.B."/>
            <person name="Labbe J."/>
            <person name="Martin F."/>
        </authorList>
    </citation>
    <scope>NUCLEOTIDE SEQUENCE</scope>
    <source>
        <strain evidence="1">FP105234-sp</strain>
    </source>
</reference>
<evidence type="ECO:0000313" key="2">
    <source>
        <dbReference type="Proteomes" id="UP000814033"/>
    </source>
</evidence>
<reference evidence="1" key="2">
    <citation type="journal article" date="2022" name="New Phytol.">
        <title>Evolutionary transition to the ectomycorrhizal habit in the genomes of a hyperdiverse lineage of mushroom-forming fungi.</title>
        <authorList>
            <person name="Looney B."/>
            <person name="Miyauchi S."/>
            <person name="Morin E."/>
            <person name="Drula E."/>
            <person name="Courty P.E."/>
            <person name="Kohler A."/>
            <person name="Kuo A."/>
            <person name="LaButti K."/>
            <person name="Pangilinan J."/>
            <person name="Lipzen A."/>
            <person name="Riley R."/>
            <person name="Andreopoulos W."/>
            <person name="He G."/>
            <person name="Johnson J."/>
            <person name="Nolan M."/>
            <person name="Tritt A."/>
            <person name="Barry K.W."/>
            <person name="Grigoriev I.V."/>
            <person name="Nagy L.G."/>
            <person name="Hibbett D."/>
            <person name="Henrissat B."/>
            <person name="Matheny P.B."/>
            <person name="Labbe J."/>
            <person name="Martin F.M."/>
        </authorList>
    </citation>
    <scope>NUCLEOTIDE SEQUENCE</scope>
    <source>
        <strain evidence="1">FP105234-sp</strain>
    </source>
</reference>
<accession>A0ACB8RUC6</accession>